<evidence type="ECO:0000313" key="2">
    <source>
        <dbReference type="Proteomes" id="UP000724874"/>
    </source>
</evidence>
<comment type="caution">
    <text evidence="1">The sequence shown here is derived from an EMBL/GenBank/DDBJ whole genome shotgun (WGS) entry which is preliminary data.</text>
</comment>
<dbReference type="EMBL" id="JADNYJ010000003">
    <property type="protein sequence ID" value="KAF8912120.1"/>
    <property type="molecule type" value="Genomic_DNA"/>
</dbReference>
<dbReference type="Proteomes" id="UP000724874">
    <property type="component" value="Unassembled WGS sequence"/>
</dbReference>
<keyword evidence="2" id="KW-1185">Reference proteome</keyword>
<evidence type="ECO:0008006" key="3">
    <source>
        <dbReference type="Google" id="ProtNLM"/>
    </source>
</evidence>
<gene>
    <name evidence="1" type="ORF">CPB84DRAFT_1841815</name>
</gene>
<organism evidence="1 2">
    <name type="scientific">Gymnopilus junonius</name>
    <name type="common">Spectacular rustgill mushroom</name>
    <name type="synonym">Gymnopilus spectabilis subsp. junonius</name>
    <dbReference type="NCBI Taxonomy" id="109634"/>
    <lineage>
        <taxon>Eukaryota</taxon>
        <taxon>Fungi</taxon>
        <taxon>Dikarya</taxon>
        <taxon>Basidiomycota</taxon>
        <taxon>Agaricomycotina</taxon>
        <taxon>Agaricomycetes</taxon>
        <taxon>Agaricomycetidae</taxon>
        <taxon>Agaricales</taxon>
        <taxon>Agaricineae</taxon>
        <taxon>Hymenogastraceae</taxon>
        <taxon>Gymnopilus</taxon>
    </lineage>
</organism>
<reference evidence="1" key="1">
    <citation type="submission" date="2020-11" db="EMBL/GenBank/DDBJ databases">
        <authorList>
            <consortium name="DOE Joint Genome Institute"/>
            <person name="Ahrendt S."/>
            <person name="Riley R."/>
            <person name="Andreopoulos W."/>
            <person name="LaButti K."/>
            <person name="Pangilinan J."/>
            <person name="Ruiz-duenas F.J."/>
            <person name="Barrasa J.M."/>
            <person name="Sanchez-Garcia M."/>
            <person name="Camarero S."/>
            <person name="Miyauchi S."/>
            <person name="Serrano A."/>
            <person name="Linde D."/>
            <person name="Babiker R."/>
            <person name="Drula E."/>
            <person name="Ayuso-Fernandez I."/>
            <person name="Pacheco R."/>
            <person name="Padilla G."/>
            <person name="Ferreira P."/>
            <person name="Barriuso J."/>
            <person name="Kellner H."/>
            <person name="Castanera R."/>
            <person name="Alfaro M."/>
            <person name="Ramirez L."/>
            <person name="Pisabarro A.G."/>
            <person name="Kuo A."/>
            <person name="Tritt A."/>
            <person name="Lipzen A."/>
            <person name="He G."/>
            <person name="Yan M."/>
            <person name="Ng V."/>
            <person name="Cullen D."/>
            <person name="Martin F."/>
            <person name="Rosso M.-N."/>
            <person name="Henrissat B."/>
            <person name="Hibbett D."/>
            <person name="Martinez A.T."/>
            <person name="Grigoriev I.V."/>
        </authorList>
    </citation>
    <scope>NUCLEOTIDE SEQUENCE</scope>
    <source>
        <strain evidence="1">AH 44721</strain>
    </source>
</reference>
<dbReference type="SUPFAM" id="SSF52047">
    <property type="entry name" value="RNI-like"/>
    <property type="match status" value="1"/>
</dbReference>
<dbReference type="OrthoDB" id="2788229at2759"/>
<dbReference type="AlphaFoldDB" id="A0A9P5NXR3"/>
<accession>A0A9P5NXR3</accession>
<protein>
    <recommendedName>
        <fullName evidence="3">F-box domain-containing protein</fullName>
    </recommendedName>
</protein>
<proteinExistence type="predicted"/>
<evidence type="ECO:0000313" key="1">
    <source>
        <dbReference type="EMBL" id="KAF8912120.1"/>
    </source>
</evidence>
<name>A0A9P5NXR3_GYMJU</name>
<sequence length="437" mass="49675">MAPQFLPNELLELIVSNIDPTSRAGRSVLRACSRANQALGFISQKRLFEDVTLSYKLTRGDFGVILFDDEKTTGHKFLSLLNASPHISSYTKKLTIEELPLEAARSSETFWSPSDAESFSLYAITARCQGLKNFVSRCYINWTLLGEIEERTEAFFFNLVQRVQELDYRTFHSFPLSAFFRCHNVQRLHISSLSYDIGSTSVSQSDASQVQLLSLDLSGNSFLIKEKEVTSWFDSPESPLNITLLQSLTILVMRDQVPAMEQILILCSDTLENLELRADLYLNTILTSNMKPLNLGTLLNLRNLEIRIIIAHYMYRQPAALNRDSTYLNDFSYAASILQTLPLKPCPYPTLQLNLNLHVSDFRTFEKQTANIPWLDLVRILDEDEMPLRIARVNLLIKPFEDGGPLGISLPTLTSVLDRNDGLRELKEKGFLFYGSH</sequence>